<gene>
    <name evidence="1" type="ORF">KQI86_07715</name>
</gene>
<accession>A0ABS6EG97</accession>
<comment type="caution">
    <text evidence="1">The sequence shown here is derived from an EMBL/GenBank/DDBJ whole genome shotgun (WGS) entry which is preliminary data.</text>
</comment>
<evidence type="ECO:0000313" key="2">
    <source>
        <dbReference type="Proteomes" id="UP000726170"/>
    </source>
</evidence>
<dbReference type="RefSeq" id="WP_216438702.1">
    <property type="nucleotide sequence ID" value="NZ_JAHLQF010000002.1"/>
</dbReference>
<keyword evidence="2" id="KW-1185">Reference proteome</keyword>
<name>A0ABS6EG97_9CLOT</name>
<protein>
    <submittedName>
        <fullName evidence="1">Uncharacterized protein</fullName>
    </submittedName>
</protein>
<organism evidence="1 2">
    <name type="scientific">Clostridium mobile</name>
    <dbReference type="NCBI Taxonomy" id="2841512"/>
    <lineage>
        <taxon>Bacteria</taxon>
        <taxon>Bacillati</taxon>
        <taxon>Bacillota</taxon>
        <taxon>Clostridia</taxon>
        <taxon>Eubacteriales</taxon>
        <taxon>Clostridiaceae</taxon>
        <taxon>Clostridium</taxon>
    </lineage>
</organism>
<dbReference type="Proteomes" id="UP000726170">
    <property type="component" value="Unassembled WGS sequence"/>
</dbReference>
<sequence length="169" mass="19131">MNNMNIDISIYIDGLGIAFYSPGMVTDIAVGSNFLMQEFNCPADIGRHIRKGDITAFCTGTPGQFDLRFRSGYPDETINEEYPVAIRLGLQVKGGKIHVIDLYWLMEFDAECPQEQVVEVQDGFYHITALTRKPNSGRWGDDQTIYIYLNELPEMPELTWNGAPPLFVE</sequence>
<dbReference type="EMBL" id="JAHLQF010000002">
    <property type="protein sequence ID" value="MBU5484214.1"/>
    <property type="molecule type" value="Genomic_DNA"/>
</dbReference>
<evidence type="ECO:0000313" key="1">
    <source>
        <dbReference type="EMBL" id="MBU5484214.1"/>
    </source>
</evidence>
<reference evidence="1 2" key="1">
    <citation type="submission" date="2021-06" db="EMBL/GenBank/DDBJ databases">
        <authorList>
            <person name="Sun Q."/>
            <person name="Li D."/>
        </authorList>
    </citation>
    <scope>NUCLEOTIDE SEQUENCE [LARGE SCALE GENOMIC DNA]</scope>
    <source>
        <strain evidence="1 2">MSJ-11</strain>
    </source>
</reference>
<proteinExistence type="predicted"/>